<dbReference type="EMBL" id="AP009384">
    <property type="protein sequence ID" value="BAF88578.1"/>
    <property type="molecule type" value="Genomic_DNA"/>
</dbReference>
<comment type="similarity">
    <text evidence="1">Belongs to the ABC transporter superfamily.</text>
</comment>
<dbReference type="Gene3D" id="3.40.50.300">
    <property type="entry name" value="P-loop containing nucleotide triphosphate hydrolases"/>
    <property type="match status" value="1"/>
</dbReference>
<dbReference type="SUPFAM" id="SSF52540">
    <property type="entry name" value="P-loop containing nucleoside triphosphate hydrolases"/>
    <property type="match status" value="1"/>
</dbReference>
<dbReference type="PANTHER" id="PTHR42788">
    <property type="entry name" value="TAURINE IMPORT ATP-BINDING PROTEIN-RELATED"/>
    <property type="match status" value="1"/>
</dbReference>
<reference evidence="6 7" key="4">
    <citation type="journal article" date="2009" name="Appl. Environ. Microbiol.">
        <title>Comparative genome-wide transcriptional profiling of Azorhizobium caulinodans ORS571 grown under free-living and symbiotic conditions.</title>
        <authorList>
            <person name="Tsukada S."/>
            <person name="Aono T."/>
            <person name="Akiba N."/>
            <person name="Lee KB."/>
            <person name="Liu CT."/>
            <person name="Toyazaki H."/>
            <person name="Oyaizu H."/>
        </authorList>
    </citation>
    <scope>NUCLEOTIDE SEQUENCE [LARGE SCALE GENOMIC DNA]</scope>
    <source>
        <strain evidence="7">ATCC 43989 / DSM 5975 / JCM 20966 / LMG 6465 / NBRC 14845 / NCIMB 13405 / ORS 571</strain>
    </source>
</reference>
<dbReference type="STRING" id="438753.AZC_2580"/>
<dbReference type="PANTHER" id="PTHR42788:SF19">
    <property type="entry name" value="ALIPHATIC SULFONATES IMPORT ATP-BINDING PROTEIN SSUB 2"/>
    <property type="match status" value="1"/>
</dbReference>
<dbReference type="GO" id="GO:0016887">
    <property type="term" value="F:ATP hydrolysis activity"/>
    <property type="evidence" value="ECO:0007669"/>
    <property type="project" value="InterPro"/>
</dbReference>
<evidence type="ECO:0000256" key="1">
    <source>
        <dbReference type="ARBA" id="ARBA00005417"/>
    </source>
</evidence>
<dbReference type="eggNOG" id="COG1116">
    <property type="taxonomic scope" value="Bacteria"/>
</dbReference>
<dbReference type="InterPro" id="IPR050166">
    <property type="entry name" value="ABC_transporter_ATP-bind"/>
</dbReference>
<evidence type="ECO:0000256" key="2">
    <source>
        <dbReference type="ARBA" id="ARBA00022448"/>
    </source>
</evidence>
<accession>A8IAY3</accession>
<dbReference type="CDD" id="cd03293">
    <property type="entry name" value="ABC_NrtD_SsuB_transporters"/>
    <property type="match status" value="1"/>
</dbReference>
<name>A8IAY3_AZOC5</name>
<gene>
    <name evidence="6" type="ordered locus">AZC_2580</name>
</gene>
<dbReference type="Pfam" id="PF00005">
    <property type="entry name" value="ABC_tran"/>
    <property type="match status" value="1"/>
</dbReference>
<dbReference type="GO" id="GO:0005524">
    <property type="term" value="F:ATP binding"/>
    <property type="evidence" value="ECO:0007669"/>
    <property type="project" value="UniProtKB-KW"/>
</dbReference>
<reference evidence="6 7" key="5">
    <citation type="journal article" date="2010" name="Appl. Environ. Microbiol.">
        <title>phrR-like gene praR of Azorhizobium caulinodans ORS571 is essential for symbiosis with Sesbania rostrata and is involved in expression of reb genes.</title>
        <authorList>
            <person name="Akiba N."/>
            <person name="Aono T."/>
            <person name="Toyazaki H."/>
            <person name="Sato S."/>
            <person name="Oyaizu H."/>
        </authorList>
    </citation>
    <scope>NUCLEOTIDE SEQUENCE [LARGE SCALE GENOMIC DNA]</scope>
    <source>
        <strain evidence="7">ATCC 43989 / DSM 5975 / JCM 20966 / LMG 6465 / NBRC 14845 / NCIMB 13405 / ORS 571</strain>
    </source>
</reference>
<dbReference type="InterPro" id="IPR017871">
    <property type="entry name" value="ABC_transporter-like_CS"/>
</dbReference>
<dbReference type="InterPro" id="IPR003593">
    <property type="entry name" value="AAA+_ATPase"/>
</dbReference>
<dbReference type="HOGENOM" id="CLU_000604_1_22_5"/>
<dbReference type="PROSITE" id="PS00211">
    <property type="entry name" value="ABC_TRANSPORTER_1"/>
    <property type="match status" value="1"/>
</dbReference>
<dbReference type="KEGG" id="azc:AZC_2580"/>
<evidence type="ECO:0000256" key="3">
    <source>
        <dbReference type="ARBA" id="ARBA00022741"/>
    </source>
</evidence>
<dbReference type="PROSITE" id="PS50893">
    <property type="entry name" value="ABC_TRANSPORTER_2"/>
    <property type="match status" value="1"/>
</dbReference>
<reference evidence="6 7" key="6">
    <citation type="journal article" date="2011" name="Appl. Environ. Microbiol.">
        <title>Involvement of the azorhizobial chromosome partition gene (parA) in the onset of bacteroid differentiation during Sesbania rostrata stem nodule development.</title>
        <authorList>
            <person name="Liu CT."/>
            <person name="Lee KB."/>
            <person name="Wang YS."/>
            <person name="Peng MH."/>
            <person name="Lee KT."/>
            <person name="Suzuki S."/>
            <person name="Suzuki T."/>
            <person name="Oyaizu H."/>
        </authorList>
    </citation>
    <scope>NUCLEOTIDE SEQUENCE [LARGE SCALE GENOMIC DNA]</scope>
    <source>
        <strain evidence="7">ATCC 43989 / DSM 5975 / JCM 20966 / LMG 6465 / NBRC 14845 / NCIMB 13405 / ORS 571</strain>
    </source>
</reference>
<dbReference type="Proteomes" id="UP000000270">
    <property type="component" value="Chromosome"/>
</dbReference>
<proteinExistence type="inferred from homology"/>
<evidence type="ECO:0000259" key="5">
    <source>
        <dbReference type="PROSITE" id="PS50893"/>
    </source>
</evidence>
<keyword evidence="2" id="KW-0813">Transport</keyword>
<dbReference type="SMART" id="SM00382">
    <property type="entry name" value="AAA"/>
    <property type="match status" value="1"/>
</dbReference>
<evidence type="ECO:0000256" key="4">
    <source>
        <dbReference type="ARBA" id="ARBA00022840"/>
    </source>
</evidence>
<feature type="domain" description="ABC transporter" evidence="5">
    <location>
        <begin position="20"/>
        <end position="250"/>
    </location>
</feature>
<reference evidence="6 7" key="3">
    <citation type="journal article" date="2008" name="BMC Genomics">
        <title>The genome of the versatile nitrogen fixer Azorhizobium caulinodans ORS571.</title>
        <authorList>
            <person name="Lee KB."/>
            <person name="Backer P.D."/>
            <person name="Aono T."/>
            <person name="Liu CT."/>
            <person name="Suzuki S."/>
            <person name="Suzuki T."/>
            <person name="Kaneko T."/>
            <person name="Yamada M."/>
            <person name="Tabata S."/>
            <person name="Kupfer D.M."/>
            <person name="Najar F.Z."/>
            <person name="Wiley G.B."/>
            <person name="Roe B."/>
            <person name="Binnewies T.T."/>
            <person name="Ussery D.W."/>
            <person name="D'Haeze W."/>
            <person name="Herder J.D."/>
            <person name="Gevers D."/>
            <person name="Vereecke D."/>
            <person name="Holsters M."/>
            <person name="Oyaizu H."/>
        </authorList>
    </citation>
    <scope>NUCLEOTIDE SEQUENCE [LARGE SCALE GENOMIC DNA]</scope>
    <source>
        <strain evidence="7">ATCC 43989 / DSM 5975 / JCM 20966 / LMG 6465 / NBRC 14845 / NCIMB 13405 / ORS 571</strain>
    </source>
</reference>
<dbReference type="RefSeq" id="WP_012171104.1">
    <property type="nucleotide sequence ID" value="NC_009937.1"/>
</dbReference>
<reference evidence="7" key="2">
    <citation type="submission" date="2007-04" db="EMBL/GenBank/DDBJ databases">
        <title>Complete genome sequence of the nitrogen-fixing bacterium Azorhizobium caulinodans ORS571.</title>
        <authorList>
            <person name="Lee K.B."/>
            <person name="Backer P.D."/>
            <person name="Aono T."/>
            <person name="Liu C.T."/>
            <person name="Suzuki S."/>
            <person name="Suzuki T."/>
            <person name="Kaneko T."/>
            <person name="Yamada M."/>
            <person name="Tabata S."/>
            <person name="Kupfer D.M."/>
            <person name="Najar F.Z."/>
            <person name="Wiley G.B."/>
            <person name="Roe B."/>
            <person name="Binnewies T."/>
            <person name="Ussery D."/>
            <person name="Vereecke D."/>
            <person name="Gevers D."/>
            <person name="Holsters M."/>
            <person name="Oyaizu H."/>
        </authorList>
    </citation>
    <scope>NUCLEOTIDE SEQUENCE [LARGE SCALE GENOMIC DNA]</scope>
    <source>
        <strain evidence="7">ATCC 43989 / DSM 5975 / JCM 20966 / LMG 6465 / NBRC 14845 / NCIMB 13405 / ORS 571</strain>
    </source>
</reference>
<keyword evidence="4 6" id="KW-0067">ATP-binding</keyword>
<dbReference type="InterPro" id="IPR027417">
    <property type="entry name" value="P-loop_NTPase"/>
</dbReference>
<protein>
    <submittedName>
        <fullName evidence="6">ABC transporter ATP-binding protein</fullName>
    </submittedName>
</protein>
<sequence length="274" mass="29178">MKMEPAAPAGVPGGAPDGRLVLSDVAFGYDGRTGRKVLEGLSLNVRDGEFVAILGPSGSGKSTLLRLVVGLERPTGGAIRLDGRPITGPRQDIGMVFQKPTLLPWRTVRDNVLLPAGFARAAGSEARTQADRLLALVGLSDVAGAYPFQLSGGMAQRVGIARMLLHDPSLLILDEPFAALDAMTREDLSLELQSIWMAGRKTALFVTHSIPEAVLLADRVVVLAGRPAKVVADVAVPLPRPRTIETLTSSEFNTIAYELRRLFRDLAGAARRAS</sequence>
<evidence type="ECO:0000313" key="6">
    <source>
        <dbReference type="EMBL" id="BAF88578.1"/>
    </source>
</evidence>
<organism evidence="6 7">
    <name type="scientific">Azorhizobium caulinodans (strain ATCC 43989 / DSM 5975 / JCM 20966 / LMG 6465 / NBRC 14845 / NCIMB 13405 / ORS 571)</name>
    <dbReference type="NCBI Taxonomy" id="438753"/>
    <lineage>
        <taxon>Bacteria</taxon>
        <taxon>Pseudomonadati</taxon>
        <taxon>Pseudomonadota</taxon>
        <taxon>Alphaproteobacteria</taxon>
        <taxon>Hyphomicrobiales</taxon>
        <taxon>Xanthobacteraceae</taxon>
        <taxon>Azorhizobium</taxon>
    </lineage>
</organism>
<reference evidence="6 7" key="1">
    <citation type="journal article" date="2007" name="Appl. Environ. Microbiol.">
        <title>Rhizobial factors required for stem nodule maturation and maintenance in Sesbania rostrata-Azorhizobium caulinodans ORS571 symbiosis.</title>
        <authorList>
            <person name="Suzuki S."/>
            <person name="Aono T."/>
            <person name="Lee KB."/>
            <person name="Suzuki T."/>
            <person name="Liu CT."/>
            <person name="Miwa H."/>
            <person name="Wakao S."/>
            <person name="Iki T."/>
            <person name="Oyaizu H."/>
        </authorList>
    </citation>
    <scope>NUCLEOTIDE SEQUENCE [LARGE SCALE GENOMIC DNA]</scope>
    <source>
        <strain evidence="7">ATCC 43989 / DSM 5975 / JCM 20966 / LMG 6465 / NBRC 14845 / NCIMB 13405 / ORS 571</strain>
    </source>
</reference>
<dbReference type="AlphaFoldDB" id="A8IAY3"/>
<keyword evidence="3" id="KW-0547">Nucleotide-binding</keyword>
<dbReference type="InterPro" id="IPR003439">
    <property type="entry name" value="ABC_transporter-like_ATP-bd"/>
</dbReference>
<evidence type="ECO:0000313" key="7">
    <source>
        <dbReference type="Proteomes" id="UP000000270"/>
    </source>
</evidence>
<keyword evidence="7" id="KW-1185">Reference proteome</keyword>